<dbReference type="AlphaFoldDB" id="A0A679J3V0"/>
<name>A0A679J3V0_VARPD</name>
<organism evidence="1">
    <name type="scientific">Variovorax paradoxus</name>
    <dbReference type="NCBI Taxonomy" id="34073"/>
    <lineage>
        <taxon>Bacteria</taxon>
        <taxon>Pseudomonadati</taxon>
        <taxon>Pseudomonadota</taxon>
        <taxon>Betaproteobacteria</taxon>
        <taxon>Burkholderiales</taxon>
        <taxon>Comamonadaceae</taxon>
        <taxon>Variovorax</taxon>
    </lineage>
</organism>
<reference evidence="1" key="1">
    <citation type="submission" date="2019-12" db="EMBL/GenBank/DDBJ databases">
        <authorList>
            <person name="Cremers G."/>
        </authorList>
    </citation>
    <scope>NUCLEOTIDE SEQUENCE</scope>
    <source>
        <strain evidence="1">Vvax</strain>
    </source>
</reference>
<dbReference type="RefSeq" id="WP_339089800.1">
    <property type="nucleotide sequence ID" value="NZ_LR743507.1"/>
</dbReference>
<gene>
    <name evidence="1" type="ORF">VVAX_02122</name>
</gene>
<dbReference type="EMBL" id="LR743507">
    <property type="protein sequence ID" value="CAA2103169.1"/>
    <property type="molecule type" value="Genomic_DNA"/>
</dbReference>
<evidence type="ECO:0000313" key="1">
    <source>
        <dbReference type="EMBL" id="CAA2103169.1"/>
    </source>
</evidence>
<protein>
    <recommendedName>
        <fullName evidence="2">DUF695 domain-containing protein</fullName>
    </recommendedName>
</protein>
<sequence>MQTQDTDPRAAACAAFWQAVSSRLESLRTLPARELMDGLNELLQPLFPKLAAEVAGDPPTFKLVLTAHGAKEEFEDLMALVQSSPQLPGVEVEAFRQRWGKGFAMRMNDFELASADVLLKQEPYQGLVALEVGFAKPIPMDMQDHARHMSFIMLDHILGEYDFAVKIGPVDFVEGDDQASFDGVPLDDFVPVFDACWRDELGHTGVFPVGEHAWSGLRATRETDSGEEIEMIVMRNDSAAALVGRADLGHRLSAAMPVESGEELEEARTYEDRLTALLQNHEEGCCTHVVLEEGVRTVNFQVADAAAAITHAQSLQDEMDLPVTLGLVFDPSWQSYREWVR</sequence>
<evidence type="ECO:0008006" key="2">
    <source>
        <dbReference type="Google" id="ProtNLM"/>
    </source>
</evidence>
<accession>A0A679J3V0</accession>
<proteinExistence type="predicted"/>